<reference evidence="3 4" key="2">
    <citation type="journal article" date="2012" name="Stand. Genomic Sci.">
        <title>Complete genome sequence of the moderately thermophilic mineral-sulfide-oxidizing firmicute Sulfobacillus acidophilus type strain (NAL(T)).</title>
        <authorList>
            <person name="Anderson I."/>
            <person name="Chertkov O."/>
            <person name="Chen A."/>
            <person name="Saunders E."/>
            <person name="Lapidus A."/>
            <person name="Nolan M."/>
            <person name="Lucas S."/>
            <person name="Hammon N."/>
            <person name="Deshpande S."/>
            <person name="Cheng J.F."/>
            <person name="Han C."/>
            <person name="Tapia R."/>
            <person name="Goodwin L.A."/>
            <person name="Pitluck S."/>
            <person name="Liolios K."/>
            <person name="Pagani I."/>
            <person name="Ivanova N."/>
            <person name="Mikhailova N."/>
            <person name="Pati A."/>
            <person name="Palaniappan K."/>
            <person name="Land M."/>
            <person name="Pan C."/>
            <person name="Rohde M."/>
            <person name="Pukall R."/>
            <person name="Goker M."/>
            <person name="Detter J.C."/>
            <person name="Woyke T."/>
            <person name="Bristow J."/>
            <person name="Eisen J.A."/>
            <person name="Markowitz V."/>
            <person name="Hugenholtz P."/>
            <person name="Kyrpides N.C."/>
            <person name="Klenk H.P."/>
            <person name="Mavromatis K."/>
        </authorList>
    </citation>
    <scope>NUCLEOTIDE SEQUENCE [LARGE SCALE GENOMIC DNA]</scope>
    <source>
        <strain evidence="4">ATCC 700253 / DSM 10332 / NAL</strain>
    </source>
</reference>
<dbReference type="HOGENOM" id="CLU_023194_1_0_9"/>
<dbReference type="InterPro" id="IPR052515">
    <property type="entry name" value="Gfo/Idh/MocA_Oxidoreductase"/>
</dbReference>
<reference evidence="4" key="1">
    <citation type="submission" date="2011-12" db="EMBL/GenBank/DDBJ databases">
        <title>The complete genome of chromosome of Sulfobacillus acidophilus DSM 10332.</title>
        <authorList>
            <person name="Lucas S."/>
            <person name="Han J."/>
            <person name="Lapidus A."/>
            <person name="Bruce D."/>
            <person name="Goodwin L."/>
            <person name="Pitluck S."/>
            <person name="Peters L."/>
            <person name="Kyrpides N."/>
            <person name="Mavromatis K."/>
            <person name="Ivanova N."/>
            <person name="Mikhailova N."/>
            <person name="Chertkov O."/>
            <person name="Saunders E."/>
            <person name="Detter J.C."/>
            <person name="Tapia R."/>
            <person name="Han C."/>
            <person name="Land M."/>
            <person name="Hauser L."/>
            <person name="Markowitz V."/>
            <person name="Cheng J.-F."/>
            <person name="Hugenholtz P."/>
            <person name="Woyke T."/>
            <person name="Wu D."/>
            <person name="Pukall R."/>
            <person name="Gehrich-Schroeter G."/>
            <person name="Schneider S."/>
            <person name="Klenk H.-P."/>
            <person name="Eisen J.A."/>
        </authorList>
    </citation>
    <scope>NUCLEOTIDE SEQUENCE [LARGE SCALE GENOMIC DNA]</scope>
    <source>
        <strain evidence="4">ATCC 700253 / DSM 10332 / NAL</strain>
    </source>
</reference>
<dbReference type="SUPFAM" id="SSF55347">
    <property type="entry name" value="Glyceraldehyde-3-phosphate dehydrogenase-like, C-terminal domain"/>
    <property type="match status" value="1"/>
</dbReference>
<dbReference type="PANTHER" id="PTHR43249">
    <property type="entry name" value="UDP-N-ACETYL-2-AMINO-2-DEOXY-D-GLUCURONATE OXIDASE"/>
    <property type="match status" value="1"/>
</dbReference>
<evidence type="ECO:0000259" key="1">
    <source>
        <dbReference type="Pfam" id="PF01408"/>
    </source>
</evidence>
<dbReference type="Proteomes" id="UP000005439">
    <property type="component" value="Chromosome"/>
</dbReference>
<name>G8TTQ7_SULAD</name>
<dbReference type="InterPro" id="IPR036291">
    <property type="entry name" value="NAD(P)-bd_dom_sf"/>
</dbReference>
<proteinExistence type="predicted"/>
<gene>
    <name evidence="3" type="ordered locus">Sulac_3373</name>
</gene>
<dbReference type="STRING" id="679936.Sulac_3373"/>
<feature type="domain" description="Gfo/Idh/MocA-like oxidoreductase N-terminal" evidence="1">
    <location>
        <begin position="5"/>
        <end position="120"/>
    </location>
</feature>
<evidence type="ECO:0000259" key="2">
    <source>
        <dbReference type="Pfam" id="PF22725"/>
    </source>
</evidence>
<feature type="domain" description="GFO/IDH/MocA-like oxidoreductase" evidence="2">
    <location>
        <begin position="134"/>
        <end position="252"/>
    </location>
</feature>
<dbReference type="InterPro" id="IPR000683">
    <property type="entry name" value="Gfo/Idh/MocA-like_OxRdtase_N"/>
</dbReference>
<accession>G8TTQ7</accession>
<dbReference type="Gene3D" id="3.30.360.10">
    <property type="entry name" value="Dihydrodipicolinate Reductase, domain 2"/>
    <property type="match status" value="1"/>
</dbReference>
<dbReference type="SUPFAM" id="SSF51735">
    <property type="entry name" value="NAD(P)-binding Rossmann-fold domains"/>
    <property type="match status" value="1"/>
</dbReference>
<dbReference type="KEGG" id="sap:Sulac_3373"/>
<dbReference type="InterPro" id="IPR055170">
    <property type="entry name" value="GFO_IDH_MocA-like_dom"/>
</dbReference>
<dbReference type="PANTHER" id="PTHR43249:SF1">
    <property type="entry name" value="D-GLUCOSIDE 3-DEHYDROGENASE"/>
    <property type="match status" value="1"/>
</dbReference>
<dbReference type="EMBL" id="CP003179">
    <property type="protein sequence ID" value="AEW06816.1"/>
    <property type="molecule type" value="Genomic_DNA"/>
</dbReference>
<evidence type="ECO:0000313" key="3">
    <source>
        <dbReference type="EMBL" id="AEW06816.1"/>
    </source>
</evidence>
<protein>
    <submittedName>
        <fullName evidence="3">Oxidoreductase domain protein</fullName>
    </submittedName>
</protein>
<keyword evidence="4" id="KW-1185">Reference proteome</keyword>
<dbReference type="Pfam" id="PF01408">
    <property type="entry name" value="GFO_IDH_MocA"/>
    <property type="match status" value="1"/>
</dbReference>
<evidence type="ECO:0000313" key="4">
    <source>
        <dbReference type="Proteomes" id="UP000005439"/>
    </source>
</evidence>
<dbReference type="AlphaFoldDB" id="G8TTQ7"/>
<sequence>MRPKLALVGCGKIGQKHLQALVHSNIAELVATVDVDIERARAAAVPFDARSYPSLESLLALEPIDAVIIATPSGTHRALTEMALRRGLHVMVEKPLALTGQDATAMVELARQKGRVLTVTQFNRLLPAVSHAIHAYKDGRLGRILEGGVSVRWARPQAYYDQAPWRGTRAMDGGVLFNQAIHALDVLLQFVDPVVEVFAYAATLTHKIEAEDTVAGVMRTRSGALLTVNATTSVAETNLEERVVVVGETGALAIGPTPQQLEFWRVPGDDEALTRQTLAERPARPGWQSHLEALSDFVNAIVEGLPSQLTGASAIPVIRVIEALIQSAMNHRPVSLEEGQAANGV</sequence>
<organism evidence="3 4">
    <name type="scientific">Sulfobacillus acidophilus (strain ATCC 700253 / DSM 10332 / NAL)</name>
    <dbReference type="NCBI Taxonomy" id="679936"/>
    <lineage>
        <taxon>Bacteria</taxon>
        <taxon>Bacillati</taxon>
        <taxon>Bacillota</taxon>
        <taxon>Clostridia</taxon>
        <taxon>Eubacteriales</taxon>
        <taxon>Clostridiales Family XVII. Incertae Sedis</taxon>
        <taxon>Sulfobacillus</taxon>
    </lineage>
</organism>
<dbReference type="Gene3D" id="3.40.50.720">
    <property type="entry name" value="NAD(P)-binding Rossmann-like Domain"/>
    <property type="match status" value="1"/>
</dbReference>
<dbReference type="PATRIC" id="fig|679936.5.peg.3492"/>
<dbReference type="Pfam" id="PF22725">
    <property type="entry name" value="GFO_IDH_MocA_C3"/>
    <property type="match status" value="1"/>
</dbReference>
<dbReference type="GO" id="GO:0000166">
    <property type="term" value="F:nucleotide binding"/>
    <property type="evidence" value="ECO:0007669"/>
    <property type="project" value="InterPro"/>
</dbReference>